<dbReference type="InterPro" id="IPR000847">
    <property type="entry name" value="LysR_HTH_N"/>
</dbReference>
<evidence type="ECO:0000256" key="2">
    <source>
        <dbReference type="ARBA" id="ARBA00023015"/>
    </source>
</evidence>
<keyword evidence="2" id="KW-0805">Transcription regulation</keyword>
<dbReference type="Gene3D" id="3.40.190.10">
    <property type="entry name" value="Periplasmic binding protein-like II"/>
    <property type="match status" value="2"/>
</dbReference>
<protein>
    <submittedName>
        <fullName evidence="6">LysR family transcriptional regulator</fullName>
    </submittedName>
</protein>
<dbReference type="PRINTS" id="PR00039">
    <property type="entry name" value="HTHLYSR"/>
</dbReference>
<keyword evidence="4" id="KW-0804">Transcription</keyword>
<dbReference type="PROSITE" id="PS50931">
    <property type="entry name" value="HTH_LYSR"/>
    <property type="match status" value="1"/>
</dbReference>
<dbReference type="InterPro" id="IPR036390">
    <property type="entry name" value="WH_DNA-bd_sf"/>
</dbReference>
<evidence type="ECO:0000256" key="3">
    <source>
        <dbReference type="ARBA" id="ARBA00023125"/>
    </source>
</evidence>
<dbReference type="InterPro" id="IPR005119">
    <property type="entry name" value="LysR_subst-bd"/>
</dbReference>
<dbReference type="InterPro" id="IPR036388">
    <property type="entry name" value="WH-like_DNA-bd_sf"/>
</dbReference>
<dbReference type="RefSeq" id="WP_380899797.1">
    <property type="nucleotide sequence ID" value="NZ_JBHUEG010000002.1"/>
</dbReference>
<organism evidence="6 7">
    <name type="scientific">Sphingobacterium suaedae</name>
    <dbReference type="NCBI Taxonomy" id="1686402"/>
    <lineage>
        <taxon>Bacteria</taxon>
        <taxon>Pseudomonadati</taxon>
        <taxon>Bacteroidota</taxon>
        <taxon>Sphingobacteriia</taxon>
        <taxon>Sphingobacteriales</taxon>
        <taxon>Sphingobacteriaceae</taxon>
        <taxon>Sphingobacterium</taxon>
    </lineage>
</organism>
<name>A0ABW5KEI6_9SPHI</name>
<keyword evidence="3" id="KW-0238">DNA-binding</keyword>
<gene>
    <name evidence="6" type="ORF">ACFSR5_01030</name>
</gene>
<sequence>MELRHLRYFVTLAEELHFGRTAKRLYISQPPLSRQIKDLENELGVTLFLRDNKRVELTAAGRFFYQEVQTLLQRLQLAQEHVNLLHQSLSGEVKIGYISSIDKTKLGQLLHLLQEIYPFLQTKLYELPSERQVTALKNNKMDIGIIRAPNYAAQLQTEKLYADGFALAYPADWKLPNEREQLGALPFISYHADYAPIYHSQMLAYCAHVGFTPMLRHECNNIASILELVHLHTGIAVVPKSVQSQYNHLAINFLNLDESAIQTDILLAYMKDQQHPAFSVLHQLIINIFKQ</sequence>
<comment type="caution">
    <text evidence="6">The sequence shown here is derived from an EMBL/GenBank/DDBJ whole genome shotgun (WGS) entry which is preliminary data.</text>
</comment>
<proteinExistence type="inferred from homology"/>
<feature type="domain" description="HTH lysR-type" evidence="5">
    <location>
        <begin position="1"/>
        <end position="58"/>
    </location>
</feature>
<evidence type="ECO:0000256" key="4">
    <source>
        <dbReference type="ARBA" id="ARBA00023163"/>
    </source>
</evidence>
<dbReference type="Pfam" id="PF00126">
    <property type="entry name" value="HTH_1"/>
    <property type="match status" value="1"/>
</dbReference>
<dbReference type="SUPFAM" id="SSF46785">
    <property type="entry name" value="Winged helix' DNA-binding domain"/>
    <property type="match status" value="1"/>
</dbReference>
<evidence type="ECO:0000313" key="7">
    <source>
        <dbReference type="Proteomes" id="UP001597545"/>
    </source>
</evidence>
<evidence type="ECO:0000256" key="1">
    <source>
        <dbReference type="ARBA" id="ARBA00009437"/>
    </source>
</evidence>
<dbReference type="EMBL" id="JBHULR010000001">
    <property type="protein sequence ID" value="MFD2546220.1"/>
    <property type="molecule type" value="Genomic_DNA"/>
</dbReference>
<dbReference type="Gene3D" id="1.10.10.10">
    <property type="entry name" value="Winged helix-like DNA-binding domain superfamily/Winged helix DNA-binding domain"/>
    <property type="match status" value="1"/>
</dbReference>
<evidence type="ECO:0000259" key="5">
    <source>
        <dbReference type="PROSITE" id="PS50931"/>
    </source>
</evidence>
<dbReference type="Proteomes" id="UP001597545">
    <property type="component" value="Unassembled WGS sequence"/>
</dbReference>
<comment type="similarity">
    <text evidence="1">Belongs to the LysR transcriptional regulatory family.</text>
</comment>
<dbReference type="Pfam" id="PF03466">
    <property type="entry name" value="LysR_substrate"/>
    <property type="match status" value="1"/>
</dbReference>
<dbReference type="PANTHER" id="PTHR30346:SF28">
    <property type="entry name" value="HTH-TYPE TRANSCRIPTIONAL REGULATOR CYNR"/>
    <property type="match status" value="1"/>
</dbReference>
<accession>A0ABW5KEI6</accession>
<evidence type="ECO:0000313" key="6">
    <source>
        <dbReference type="EMBL" id="MFD2546220.1"/>
    </source>
</evidence>
<reference evidence="7" key="1">
    <citation type="journal article" date="2019" name="Int. J. Syst. Evol. Microbiol.">
        <title>The Global Catalogue of Microorganisms (GCM) 10K type strain sequencing project: providing services to taxonomists for standard genome sequencing and annotation.</title>
        <authorList>
            <consortium name="The Broad Institute Genomics Platform"/>
            <consortium name="The Broad Institute Genome Sequencing Center for Infectious Disease"/>
            <person name="Wu L."/>
            <person name="Ma J."/>
        </authorList>
    </citation>
    <scope>NUCLEOTIDE SEQUENCE [LARGE SCALE GENOMIC DNA]</scope>
    <source>
        <strain evidence="7">KCTC 42662</strain>
    </source>
</reference>
<dbReference type="PANTHER" id="PTHR30346">
    <property type="entry name" value="TRANSCRIPTIONAL DUAL REGULATOR HCAR-RELATED"/>
    <property type="match status" value="1"/>
</dbReference>
<dbReference type="CDD" id="cd08414">
    <property type="entry name" value="PBP2_LTTR_aromatics_like"/>
    <property type="match status" value="1"/>
</dbReference>
<keyword evidence="7" id="KW-1185">Reference proteome</keyword>
<dbReference type="SUPFAM" id="SSF53850">
    <property type="entry name" value="Periplasmic binding protein-like II"/>
    <property type="match status" value="1"/>
</dbReference>